<dbReference type="AlphaFoldDB" id="A0A1Q3EA25"/>
<comment type="caution">
    <text evidence="2">The sequence shown here is derived from an EMBL/GenBank/DDBJ whole genome shotgun (WGS) entry which is preliminary data.</text>
</comment>
<keyword evidence="3" id="KW-1185">Reference proteome</keyword>
<reference evidence="2 3" key="1">
    <citation type="submission" date="2016-08" db="EMBL/GenBank/DDBJ databases">
        <authorList>
            <consortium name="Lentinula edodes genome sequencing consortium"/>
            <person name="Sakamoto Y."/>
            <person name="Nakade K."/>
            <person name="Sato S."/>
            <person name="Yoshida Y."/>
            <person name="Miyazaki K."/>
            <person name="Natsume S."/>
            <person name="Konno N."/>
        </authorList>
    </citation>
    <scope>NUCLEOTIDE SEQUENCE [LARGE SCALE GENOMIC DNA]</scope>
    <source>
        <strain evidence="2 3">NBRC 111202</strain>
    </source>
</reference>
<gene>
    <name evidence="2" type="ORF">LENED_005834</name>
</gene>
<evidence type="ECO:0000313" key="3">
    <source>
        <dbReference type="Proteomes" id="UP000188533"/>
    </source>
</evidence>
<keyword evidence="1" id="KW-0732">Signal</keyword>
<sequence length="194" mass="20254">MIKLTLLAGLAASLSAVHAQDILGLSYNSTSPYGQSKGIFTLIAGSYGYAMSQAGGSTPTLSATYDSTTQTLTQVCPYPGLIAAMIPVSGSSPAAYAIEWVNSTVTLPEGSTTTSLYAANEGLDTTLGTKETVWYINGVFKAVTLNGIFEFGWVDEDYSQNGDTVIVCSAFCGTPSSSARAIYNAFALIFLAFV</sequence>
<accession>A0A1Q3EA25</accession>
<proteinExistence type="predicted"/>
<dbReference type="EMBL" id="BDGU01000175">
    <property type="protein sequence ID" value="GAW04068.1"/>
    <property type="molecule type" value="Genomic_DNA"/>
</dbReference>
<organism evidence="2 3">
    <name type="scientific">Lentinula edodes</name>
    <name type="common">Shiitake mushroom</name>
    <name type="synonym">Lentinus edodes</name>
    <dbReference type="NCBI Taxonomy" id="5353"/>
    <lineage>
        <taxon>Eukaryota</taxon>
        <taxon>Fungi</taxon>
        <taxon>Dikarya</taxon>
        <taxon>Basidiomycota</taxon>
        <taxon>Agaricomycotina</taxon>
        <taxon>Agaricomycetes</taxon>
        <taxon>Agaricomycetidae</taxon>
        <taxon>Agaricales</taxon>
        <taxon>Marasmiineae</taxon>
        <taxon>Omphalotaceae</taxon>
        <taxon>Lentinula</taxon>
    </lineage>
</organism>
<evidence type="ECO:0000256" key="1">
    <source>
        <dbReference type="SAM" id="SignalP"/>
    </source>
</evidence>
<evidence type="ECO:0000313" key="2">
    <source>
        <dbReference type="EMBL" id="GAW04068.1"/>
    </source>
</evidence>
<reference evidence="2 3" key="2">
    <citation type="submission" date="2017-02" db="EMBL/GenBank/DDBJ databases">
        <title>A genome survey and senescence transcriptome analysis in Lentinula edodes.</title>
        <authorList>
            <person name="Sakamoto Y."/>
            <person name="Nakade K."/>
            <person name="Sato S."/>
            <person name="Yoshida Y."/>
            <person name="Miyazaki K."/>
            <person name="Natsume S."/>
            <person name="Konno N."/>
        </authorList>
    </citation>
    <scope>NUCLEOTIDE SEQUENCE [LARGE SCALE GENOMIC DNA]</scope>
    <source>
        <strain evidence="2 3">NBRC 111202</strain>
    </source>
</reference>
<feature type="chain" id="PRO_5012275689" evidence="1">
    <location>
        <begin position="20"/>
        <end position="194"/>
    </location>
</feature>
<dbReference type="Proteomes" id="UP000188533">
    <property type="component" value="Unassembled WGS sequence"/>
</dbReference>
<feature type="signal peptide" evidence="1">
    <location>
        <begin position="1"/>
        <end position="19"/>
    </location>
</feature>
<protein>
    <submittedName>
        <fullName evidence="2">Uncharacterized protein</fullName>
    </submittedName>
</protein>
<name>A0A1Q3EA25_LENED</name>